<reference evidence="2 3" key="1">
    <citation type="submission" date="2021-01" db="EMBL/GenBank/DDBJ databases">
        <title>Whole genome shotgun sequence of Plantactinospora mayteni NBRC 109088.</title>
        <authorList>
            <person name="Komaki H."/>
            <person name="Tamura T."/>
        </authorList>
    </citation>
    <scope>NUCLEOTIDE SEQUENCE [LARGE SCALE GENOMIC DNA]</scope>
    <source>
        <strain evidence="2 3">NBRC 109088</strain>
    </source>
</reference>
<evidence type="ECO:0008006" key="4">
    <source>
        <dbReference type="Google" id="ProtNLM"/>
    </source>
</evidence>
<organism evidence="2 3">
    <name type="scientific">Plantactinospora mayteni</name>
    <dbReference type="NCBI Taxonomy" id="566021"/>
    <lineage>
        <taxon>Bacteria</taxon>
        <taxon>Bacillati</taxon>
        <taxon>Actinomycetota</taxon>
        <taxon>Actinomycetes</taxon>
        <taxon>Micromonosporales</taxon>
        <taxon>Micromonosporaceae</taxon>
        <taxon>Plantactinospora</taxon>
    </lineage>
</organism>
<feature type="region of interest" description="Disordered" evidence="1">
    <location>
        <begin position="1"/>
        <end position="20"/>
    </location>
</feature>
<name>A0ABQ4EQ30_9ACTN</name>
<evidence type="ECO:0000313" key="3">
    <source>
        <dbReference type="Proteomes" id="UP000621500"/>
    </source>
</evidence>
<accession>A0ABQ4EQ30</accession>
<dbReference type="InterPro" id="IPR019660">
    <property type="entry name" value="Put_sensory_transdc_reg_YbjN"/>
</dbReference>
<evidence type="ECO:0000256" key="1">
    <source>
        <dbReference type="SAM" id="MobiDB-lite"/>
    </source>
</evidence>
<comment type="caution">
    <text evidence="2">The sequence shown here is derived from an EMBL/GenBank/DDBJ whole genome shotgun (WGS) entry which is preliminary data.</text>
</comment>
<dbReference type="Proteomes" id="UP000621500">
    <property type="component" value="Unassembled WGS sequence"/>
</dbReference>
<keyword evidence="3" id="KW-1185">Reference proteome</keyword>
<dbReference type="RefSeq" id="WP_203858281.1">
    <property type="nucleotide sequence ID" value="NZ_BAAAZQ010000001.1"/>
</dbReference>
<dbReference type="Pfam" id="PF10722">
    <property type="entry name" value="YbjN"/>
    <property type="match status" value="1"/>
</dbReference>
<dbReference type="EMBL" id="BONX01000023">
    <property type="protein sequence ID" value="GIG96739.1"/>
    <property type="molecule type" value="Genomic_DNA"/>
</dbReference>
<evidence type="ECO:0000313" key="2">
    <source>
        <dbReference type="EMBL" id="GIG96739.1"/>
    </source>
</evidence>
<gene>
    <name evidence="2" type="ORF">Pma05_33120</name>
</gene>
<sequence>MPVPDAVDAADRPDGGRSERLRPLTEELLGSVLGGRGHTCYTDPDGDLVGSWDGNLFYFLRLGEAGEVLQVRAMAASRFSVDDVPALYAFCNAWNRDRLWPKAFVQVNDDGSARVCGEVVTDLERGVTVRQLDQLLDCGISTGRQMCAAVAELRR</sequence>
<proteinExistence type="predicted"/>
<feature type="compositionally biased region" description="Basic and acidic residues" evidence="1">
    <location>
        <begin position="9"/>
        <end position="20"/>
    </location>
</feature>
<dbReference type="CDD" id="cd17511">
    <property type="entry name" value="YbjN_AmyR-like"/>
    <property type="match status" value="1"/>
</dbReference>
<protein>
    <recommendedName>
        <fullName evidence="4">YbjN domain-containing protein</fullName>
    </recommendedName>
</protein>